<evidence type="ECO:0000256" key="3">
    <source>
        <dbReference type="ARBA" id="ARBA00022691"/>
    </source>
</evidence>
<dbReference type="SFLD" id="SFLDG01067">
    <property type="entry name" value="SPASM/twitch_domain_containing"/>
    <property type="match status" value="1"/>
</dbReference>
<dbReference type="InterPro" id="IPR034391">
    <property type="entry name" value="AdoMet-like_SPASM_containing"/>
</dbReference>
<dbReference type="SFLD" id="SFLDS00029">
    <property type="entry name" value="Radical_SAM"/>
    <property type="match status" value="1"/>
</dbReference>
<dbReference type="Proteomes" id="UP000207598">
    <property type="component" value="Unassembled WGS sequence"/>
</dbReference>
<dbReference type="EMBL" id="FXYF01000009">
    <property type="protein sequence ID" value="SMX46228.1"/>
    <property type="molecule type" value="Genomic_DNA"/>
</dbReference>
<dbReference type="AlphaFoldDB" id="A0A238KU66"/>
<dbReference type="PANTHER" id="PTHR11228:SF7">
    <property type="entry name" value="PQQA PEPTIDE CYCLASE"/>
    <property type="match status" value="1"/>
</dbReference>
<keyword evidence="9" id="KW-1185">Reference proteome</keyword>
<evidence type="ECO:0000313" key="9">
    <source>
        <dbReference type="Proteomes" id="UP000207598"/>
    </source>
</evidence>
<evidence type="ECO:0000256" key="5">
    <source>
        <dbReference type="ARBA" id="ARBA00023004"/>
    </source>
</evidence>
<evidence type="ECO:0000313" key="8">
    <source>
        <dbReference type="EMBL" id="SMX46228.1"/>
    </source>
</evidence>
<dbReference type="InterPro" id="IPR007197">
    <property type="entry name" value="rSAM"/>
</dbReference>
<dbReference type="Gene3D" id="3.20.20.70">
    <property type="entry name" value="Aldolase class I"/>
    <property type="match status" value="1"/>
</dbReference>
<dbReference type="InterPro" id="IPR013785">
    <property type="entry name" value="Aldolase_TIM"/>
</dbReference>
<dbReference type="SFLD" id="SFLDG01387">
    <property type="entry name" value="BtrN-like_SPASM_domain_contain"/>
    <property type="match status" value="1"/>
</dbReference>
<dbReference type="CDD" id="cd01335">
    <property type="entry name" value="Radical_SAM"/>
    <property type="match status" value="1"/>
</dbReference>
<evidence type="ECO:0000256" key="2">
    <source>
        <dbReference type="ARBA" id="ARBA00022485"/>
    </source>
</evidence>
<keyword evidence="5" id="KW-0408">Iron</keyword>
<dbReference type="Pfam" id="PF04055">
    <property type="entry name" value="Radical_SAM"/>
    <property type="match status" value="1"/>
</dbReference>
<dbReference type="GO" id="GO:0051536">
    <property type="term" value="F:iron-sulfur cluster binding"/>
    <property type="evidence" value="ECO:0007669"/>
    <property type="project" value="UniProtKB-KW"/>
</dbReference>
<evidence type="ECO:0000256" key="1">
    <source>
        <dbReference type="ARBA" id="ARBA00001966"/>
    </source>
</evidence>
<protein>
    <submittedName>
        <fullName evidence="8">Pyrroloquinoline quinone biosynthesis protein PqqE</fullName>
    </submittedName>
</protein>
<keyword evidence="6" id="KW-0411">Iron-sulfur</keyword>
<accession>A0A238KU66</accession>
<evidence type="ECO:0000256" key="6">
    <source>
        <dbReference type="ARBA" id="ARBA00023014"/>
    </source>
</evidence>
<reference evidence="8 9" key="1">
    <citation type="submission" date="2017-05" db="EMBL/GenBank/DDBJ databases">
        <authorList>
            <person name="Song R."/>
            <person name="Chenine A.L."/>
            <person name="Ruprecht R.M."/>
        </authorList>
    </citation>
    <scope>NUCLEOTIDE SEQUENCE [LARGE SCALE GENOMIC DNA]</scope>
    <source>
        <strain evidence="8 9">CECT 8898</strain>
    </source>
</reference>
<dbReference type="GO" id="GO:0046872">
    <property type="term" value="F:metal ion binding"/>
    <property type="evidence" value="ECO:0007669"/>
    <property type="project" value="UniProtKB-KW"/>
</dbReference>
<comment type="cofactor">
    <cofactor evidence="1">
        <name>[4Fe-4S] cluster</name>
        <dbReference type="ChEBI" id="CHEBI:49883"/>
    </cofactor>
</comment>
<dbReference type="InterPro" id="IPR058240">
    <property type="entry name" value="rSAM_sf"/>
</dbReference>
<dbReference type="SUPFAM" id="SSF102114">
    <property type="entry name" value="Radical SAM enzymes"/>
    <property type="match status" value="1"/>
</dbReference>
<name>A0A238KU66_9RHOB</name>
<sequence length="318" mass="36582">MEKPEHIAELTRIESGLRNPAFPKIFAVELCADCDLNCTMCHHDRMQRPKGNLPMQLWQKCADEIAEVAPATNVWFSFCGEPLLMPDRLIEMLTYGAGVGLRSLNLNTNGMRLTKDVARRLLDTRLSTIVIGIDGFEKATYEKYRFLGNRDIVYANVQFLLEERQRRGSGPEIMVQFIEMEDNVTEFEVYRDHWLGLGATVKLRRQLSWGGKFETAIDVADEKRIACPWAITMMHLFWDGRVPRCPGDTEGEESAGNAWDDSLVDLWANLRGYRQLHLDHRFDELPARCDTCTDWKTGVSVKLRPGQKDHYDRRRSPS</sequence>
<keyword evidence="3" id="KW-0949">S-adenosyl-L-methionine</keyword>
<keyword evidence="2" id="KW-0004">4Fe-4S</keyword>
<dbReference type="CDD" id="cd21109">
    <property type="entry name" value="SPASM"/>
    <property type="match status" value="1"/>
</dbReference>
<feature type="domain" description="Radical SAM core" evidence="7">
    <location>
        <begin position="32"/>
        <end position="163"/>
    </location>
</feature>
<proteinExistence type="predicted"/>
<organism evidence="8 9">
    <name type="scientific">Maliponia aquimaris</name>
    <dbReference type="NCBI Taxonomy" id="1673631"/>
    <lineage>
        <taxon>Bacteria</taxon>
        <taxon>Pseudomonadati</taxon>
        <taxon>Pseudomonadota</taxon>
        <taxon>Alphaproteobacteria</taxon>
        <taxon>Rhodobacterales</taxon>
        <taxon>Paracoccaceae</taxon>
        <taxon>Maliponia</taxon>
    </lineage>
</organism>
<gene>
    <name evidence="8" type="ORF">MAA8898_03368</name>
</gene>
<dbReference type="RefSeq" id="WP_176445199.1">
    <property type="nucleotide sequence ID" value="NZ_FXYF01000009.1"/>
</dbReference>
<dbReference type="PANTHER" id="PTHR11228">
    <property type="entry name" value="RADICAL SAM DOMAIN PROTEIN"/>
    <property type="match status" value="1"/>
</dbReference>
<evidence type="ECO:0000256" key="4">
    <source>
        <dbReference type="ARBA" id="ARBA00022723"/>
    </source>
</evidence>
<dbReference type="InterPro" id="IPR050377">
    <property type="entry name" value="Radical_SAM_PqqE_MftC-like"/>
</dbReference>
<keyword evidence="4" id="KW-0479">Metal-binding</keyword>
<evidence type="ECO:0000259" key="7">
    <source>
        <dbReference type="Pfam" id="PF04055"/>
    </source>
</evidence>
<dbReference type="GO" id="GO:0003824">
    <property type="term" value="F:catalytic activity"/>
    <property type="evidence" value="ECO:0007669"/>
    <property type="project" value="InterPro"/>
</dbReference>